<dbReference type="STRING" id="3818.A0A445AE49"/>
<dbReference type="CDD" id="cd00298">
    <property type="entry name" value="ACD_sHsps_p23-like"/>
    <property type="match status" value="1"/>
</dbReference>
<keyword evidence="3" id="KW-1185">Reference proteome</keyword>
<dbReference type="Proteomes" id="UP000289738">
    <property type="component" value="Chromosome B02"/>
</dbReference>
<protein>
    <recommendedName>
        <fullName evidence="4">SHSP domain-containing protein</fullName>
    </recommendedName>
</protein>
<name>A0A445AE49_ARAHY</name>
<feature type="compositionally biased region" description="Polar residues" evidence="1">
    <location>
        <begin position="48"/>
        <end position="61"/>
    </location>
</feature>
<comment type="caution">
    <text evidence="2">The sequence shown here is derived from an EMBL/GenBank/DDBJ whole genome shotgun (WGS) entry which is preliminary data.</text>
</comment>
<dbReference type="PANTHER" id="PTHR33879">
    <property type="entry name" value="17.6 KDA CLASS II HEAT SHOCK PROTEIN-RELATED"/>
    <property type="match status" value="1"/>
</dbReference>
<gene>
    <name evidence="2" type="ORF">Ahy_B02g058215</name>
</gene>
<proteinExistence type="predicted"/>
<reference evidence="2 3" key="1">
    <citation type="submission" date="2019-01" db="EMBL/GenBank/DDBJ databases">
        <title>Sequencing of cultivated peanut Arachis hypogaea provides insights into genome evolution and oil improvement.</title>
        <authorList>
            <person name="Chen X."/>
        </authorList>
    </citation>
    <scope>NUCLEOTIDE SEQUENCE [LARGE SCALE GENOMIC DNA]</scope>
    <source>
        <strain evidence="3">cv. Fuhuasheng</strain>
        <tissue evidence="2">Leaves</tissue>
    </source>
</reference>
<evidence type="ECO:0008006" key="4">
    <source>
        <dbReference type="Google" id="ProtNLM"/>
    </source>
</evidence>
<sequence>MSDREENFYPRVKGETSSFVNKTAIVAYPASSLERSVHPSSKKRTNHRSQNAIVSSNPNPNNTKKLWRLPHVFASVLELPLHSDDDVSIDETTQFLRFVAWCKCRGSSSCGVSAEAVEIVPGITKIVIKGMDGGDCFAQQCYGFRFRLPPWTRPEMATAVCSGGKLVVTVPKTKTRGN</sequence>
<evidence type="ECO:0000256" key="1">
    <source>
        <dbReference type="SAM" id="MobiDB-lite"/>
    </source>
</evidence>
<dbReference type="EMBL" id="SDMP01000012">
    <property type="protein sequence ID" value="RYR24700.1"/>
    <property type="molecule type" value="Genomic_DNA"/>
</dbReference>
<feature type="region of interest" description="Disordered" evidence="1">
    <location>
        <begin position="33"/>
        <end position="61"/>
    </location>
</feature>
<dbReference type="PANTHER" id="PTHR33879:SF21">
    <property type="entry name" value="SHOCK 22 KDA PROTEIN, PUTATIVE-RELATED"/>
    <property type="match status" value="1"/>
</dbReference>
<evidence type="ECO:0000313" key="2">
    <source>
        <dbReference type="EMBL" id="RYR24700.1"/>
    </source>
</evidence>
<evidence type="ECO:0000313" key="3">
    <source>
        <dbReference type="Proteomes" id="UP000289738"/>
    </source>
</evidence>
<dbReference type="AlphaFoldDB" id="A0A445AE49"/>
<organism evidence="2 3">
    <name type="scientific">Arachis hypogaea</name>
    <name type="common">Peanut</name>
    <dbReference type="NCBI Taxonomy" id="3818"/>
    <lineage>
        <taxon>Eukaryota</taxon>
        <taxon>Viridiplantae</taxon>
        <taxon>Streptophyta</taxon>
        <taxon>Embryophyta</taxon>
        <taxon>Tracheophyta</taxon>
        <taxon>Spermatophyta</taxon>
        <taxon>Magnoliopsida</taxon>
        <taxon>eudicotyledons</taxon>
        <taxon>Gunneridae</taxon>
        <taxon>Pentapetalae</taxon>
        <taxon>rosids</taxon>
        <taxon>fabids</taxon>
        <taxon>Fabales</taxon>
        <taxon>Fabaceae</taxon>
        <taxon>Papilionoideae</taxon>
        <taxon>50 kb inversion clade</taxon>
        <taxon>dalbergioids sensu lato</taxon>
        <taxon>Dalbergieae</taxon>
        <taxon>Pterocarpus clade</taxon>
        <taxon>Arachis</taxon>
    </lineage>
</organism>
<accession>A0A445AE49</accession>